<evidence type="ECO:0000313" key="1">
    <source>
        <dbReference type="EMBL" id="SIT72538.1"/>
    </source>
</evidence>
<evidence type="ECO:0000313" key="2">
    <source>
        <dbReference type="Proteomes" id="UP000187550"/>
    </source>
</evidence>
<protein>
    <submittedName>
        <fullName evidence="1">Uncharacterized protein</fullName>
    </submittedName>
</protein>
<dbReference type="EMBL" id="FTPL01000001">
    <property type="protein sequence ID" value="SIT72538.1"/>
    <property type="molecule type" value="Genomic_DNA"/>
</dbReference>
<name>A0A1U7PK98_9BACI</name>
<gene>
    <name evidence="1" type="ORF">SAMN05428946_0874</name>
</gene>
<accession>A0A1U7PK98</accession>
<dbReference type="STRING" id="550447.SAMN05428946_0874"/>
<organism evidence="1 2">
    <name type="scientific">Edaphobacillus lindanitolerans</name>
    <dbReference type="NCBI Taxonomy" id="550447"/>
    <lineage>
        <taxon>Bacteria</taxon>
        <taxon>Bacillati</taxon>
        <taxon>Bacillota</taxon>
        <taxon>Bacilli</taxon>
        <taxon>Bacillales</taxon>
        <taxon>Bacillaceae</taxon>
        <taxon>Edaphobacillus</taxon>
    </lineage>
</organism>
<dbReference type="Proteomes" id="UP000187550">
    <property type="component" value="Unassembled WGS sequence"/>
</dbReference>
<reference evidence="2" key="1">
    <citation type="submission" date="2017-01" db="EMBL/GenBank/DDBJ databases">
        <authorList>
            <person name="Varghese N."/>
            <person name="Submissions S."/>
        </authorList>
    </citation>
    <scope>NUCLEOTIDE SEQUENCE [LARGE SCALE GENOMIC DNA]</scope>
    <source>
        <strain evidence="2">MNA4</strain>
    </source>
</reference>
<sequence length="49" mass="5910">MHEQHPEYTMFLYELSRLAMDHESCEVDEIRLQIAEDIDLLERALYALQ</sequence>
<dbReference type="RefSeq" id="WP_159438417.1">
    <property type="nucleotide sequence ID" value="NZ_FTPL01000001.1"/>
</dbReference>
<dbReference type="AlphaFoldDB" id="A0A1U7PK98"/>
<proteinExistence type="predicted"/>
<keyword evidence="2" id="KW-1185">Reference proteome</keyword>